<evidence type="ECO:0000313" key="2">
    <source>
        <dbReference type="EMBL" id="MCO6043425.1"/>
    </source>
</evidence>
<gene>
    <name evidence="2" type="ORF">NG895_05855</name>
</gene>
<accession>A0A9X2F726</accession>
<protein>
    <submittedName>
        <fullName evidence="2">Uncharacterized protein</fullName>
    </submittedName>
</protein>
<sequence length="165" mass="18957">MKKFQLYPMRVGQQPAKQIHVDLLSSWGNVLGYAAKGGVTQLTYTPGTDTPFTFCTPEGKPRSECKDVAPPPRALHTRLKRCLLVPISHYDRFLYWLNLALTTYFKVRRYALVEVVMGEEVTCWRLDYSNEVVVFELIESRKSAKQHTAAENQDSYQDSQEAKNH</sequence>
<name>A0A9X2F726_9BACT</name>
<dbReference type="RefSeq" id="WP_252851532.1">
    <property type="nucleotide sequence ID" value="NZ_JAMXLR010000024.1"/>
</dbReference>
<feature type="region of interest" description="Disordered" evidence="1">
    <location>
        <begin position="145"/>
        <end position="165"/>
    </location>
</feature>
<evidence type="ECO:0000256" key="1">
    <source>
        <dbReference type="SAM" id="MobiDB-lite"/>
    </source>
</evidence>
<dbReference type="EMBL" id="JAMXLR010000024">
    <property type="protein sequence ID" value="MCO6043425.1"/>
    <property type="molecule type" value="Genomic_DNA"/>
</dbReference>
<evidence type="ECO:0000313" key="3">
    <source>
        <dbReference type="Proteomes" id="UP001155241"/>
    </source>
</evidence>
<feature type="compositionally biased region" description="Polar residues" evidence="1">
    <location>
        <begin position="149"/>
        <end position="159"/>
    </location>
</feature>
<comment type="caution">
    <text evidence="2">The sequence shown here is derived from an EMBL/GenBank/DDBJ whole genome shotgun (WGS) entry which is preliminary data.</text>
</comment>
<organism evidence="2 3">
    <name type="scientific">Aeoliella straminimaris</name>
    <dbReference type="NCBI Taxonomy" id="2954799"/>
    <lineage>
        <taxon>Bacteria</taxon>
        <taxon>Pseudomonadati</taxon>
        <taxon>Planctomycetota</taxon>
        <taxon>Planctomycetia</taxon>
        <taxon>Pirellulales</taxon>
        <taxon>Lacipirellulaceae</taxon>
        <taxon>Aeoliella</taxon>
    </lineage>
</organism>
<reference evidence="2" key="1">
    <citation type="submission" date="2022-06" db="EMBL/GenBank/DDBJ databases">
        <title>Aeoliella straminimaris, a novel planctomycete from sediments.</title>
        <authorList>
            <person name="Vitorino I.R."/>
            <person name="Lage O.M."/>
        </authorList>
    </citation>
    <scope>NUCLEOTIDE SEQUENCE</scope>
    <source>
        <strain evidence="2">ICT_H6.2</strain>
    </source>
</reference>
<proteinExistence type="predicted"/>
<keyword evidence="3" id="KW-1185">Reference proteome</keyword>
<dbReference type="AlphaFoldDB" id="A0A9X2F726"/>
<dbReference type="Proteomes" id="UP001155241">
    <property type="component" value="Unassembled WGS sequence"/>
</dbReference>